<evidence type="ECO:0000313" key="4">
    <source>
        <dbReference type="Proteomes" id="UP000241394"/>
    </source>
</evidence>
<dbReference type="OrthoDB" id="1063472at2759"/>
<dbReference type="STRING" id="1590841.A0A2R6PJJ2"/>
<dbReference type="AlphaFoldDB" id="A0A2R6PJJ2"/>
<accession>A0A2R6PJJ2</accession>
<reference evidence="3 4" key="1">
    <citation type="submission" date="2017-07" db="EMBL/GenBank/DDBJ databases">
        <title>An improved, manually edited Actinidia chinensis var. chinensis (kiwifruit) genome highlights the challenges associated with draft genomes and gene prediction in plants.</title>
        <authorList>
            <person name="Pilkington S."/>
            <person name="Crowhurst R."/>
            <person name="Hilario E."/>
            <person name="Nardozza S."/>
            <person name="Fraser L."/>
            <person name="Peng Y."/>
            <person name="Gunaseelan K."/>
            <person name="Simpson R."/>
            <person name="Tahir J."/>
            <person name="Deroles S."/>
            <person name="Templeton K."/>
            <person name="Luo Z."/>
            <person name="Davy M."/>
            <person name="Cheng C."/>
            <person name="Mcneilage M."/>
            <person name="Scaglione D."/>
            <person name="Liu Y."/>
            <person name="Zhang Q."/>
            <person name="Datson P."/>
            <person name="De Silva N."/>
            <person name="Gardiner S."/>
            <person name="Bassett H."/>
            <person name="Chagne D."/>
            <person name="Mccallum J."/>
            <person name="Dzierzon H."/>
            <person name="Deng C."/>
            <person name="Wang Y.-Y."/>
            <person name="Barron N."/>
            <person name="Manako K."/>
            <person name="Bowen J."/>
            <person name="Foster T."/>
            <person name="Erridge Z."/>
            <person name="Tiffin H."/>
            <person name="Waite C."/>
            <person name="Davies K."/>
            <person name="Grierson E."/>
            <person name="Laing W."/>
            <person name="Kirk R."/>
            <person name="Chen X."/>
            <person name="Wood M."/>
            <person name="Montefiori M."/>
            <person name="Brummell D."/>
            <person name="Schwinn K."/>
            <person name="Catanach A."/>
            <person name="Fullerton C."/>
            <person name="Li D."/>
            <person name="Meiyalaghan S."/>
            <person name="Nieuwenhuizen N."/>
            <person name="Read N."/>
            <person name="Prakash R."/>
            <person name="Hunter D."/>
            <person name="Zhang H."/>
            <person name="Mckenzie M."/>
            <person name="Knabel M."/>
            <person name="Harris A."/>
            <person name="Allan A."/>
            <person name="Chen A."/>
            <person name="Janssen B."/>
            <person name="Plunkett B."/>
            <person name="Dwamena C."/>
            <person name="Voogd C."/>
            <person name="Leif D."/>
            <person name="Lafferty D."/>
            <person name="Souleyre E."/>
            <person name="Varkonyi-Gasic E."/>
            <person name="Gambi F."/>
            <person name="Hanley J."/>
            <person name="Yao J.-L."/>
            <person name="Cheung J."/>
            <person name="David K."/>
            <person name="Warren B."/>
            <person name="Marsh K."/>
            <person name="Snowden K."/>
            <person name="Lin-Wang K."/>
            <person name="Brian L."/>
            <person name="Martinez-Sanchez M."/>
            <person name="Wang M."/>
            <person name="Ileperuma N."/>
            <person name="Macnee N."/>
            <person name="Campin R."/>
            <person name="Mcatee P."/>
            <person name="Drummond R."/>
            <person name="Espley R."/>
            <person name="Ireland H."/>
            <person name="Wu R."/>
            <person name="Atkinson R."/>
            <person name="Karunairetnam S."/>
            <person name="Bulley S."/>
            <person name="Chunkath S."/>
            <person name="Hanley Z."/>
            <person name="Storey R."/>
            <person name="Thrimawithana A."/>
            <person name="Thomson S."/>
            <person name="David C."/>
            <person name="Testolin R."/>
        </authorList>
    </citation>
    <scope>NUCLEOTIDE SEQUENCE [LARGE SCALE GENOMIC DNA]</scope>
    <source>
        <strain evidence="4">cv. Red5</strain>
        <tissue evidence="3">Young leaf</tissue>
    </source>
</reference>
<evidence type="ECO:0000256" key="1">
    <source>
        <dbReference type="SAM" id="MobiDB-lite"/>
    </source>
</evidence>
<evidence type="ECO:0000313" key="3">
    <source>
        <dbReference type="EMBL" id="PSR92495.1"/>
    </source>
</evidence>
<proteinExistence type="predicted"/>
<reference evidence="4" key="2">
    <citation type="journal article" date="2018" name="BMC Genomics">
        <title>A manually annotated Actinidia chinensis var. chinensis (kiwifruit) genome highlights the challenges associated with draft genomes and gene prediction in plants.</title>
        <authorList>
            <person name="Pilkington S.M."/>
            <person name="Crowhurst R."/>
            <person name="Hilario E."/>
            <person name="Nardozza S."/>
            <person name="Fraser L."/>
            <person name="Peng Y."/>
            <person name="Gunaseelan K."/>
            <person name="Simpson R."/>
            <person name="Tahir J."/>
            <person name="Deroles S.C."/>
            <person name="Templeton K."/>
            <person name="Luo Z."/>
            <person name="Davy M."/>
            <person name="Cheng C."/>
            <person name="McNeilage M."/>
            <person name="Scaglione D."/>
            <person name="Liu Y."/>
            <person name="Zhang Q."/>
            <person name="Datson P."/>
            <person name="De Silva N."/>
            <person name="Gardiner S.E."/>
            <person name="Bassett H."/>
            <person name="Chagne D."/>
            <person name="McCallum J."/>
            <person name="Dzierzon H."/>
            <person name="Deng C."/>
            <person name="Wang Y.Y."/>
            <person name="Barron L."/>
            <person name="Manako K."/>
            <person name="Bowen J."/>
            <person name="Foster T.M."/>
            <person name="Erridge Z.A."/>
            <person name="Tiffin H."/>
            <person name="Waite C.N."/>
            <person name="Davies K.M."/>
            <person name="Grierson E.P."/>
            <person name="Laing W.A."/>
            <person name="Kirk R."/>
            <person name="Chen X."/>
            <person name="Wood M."/>
            <person name="Montefiori M."/>
            <person name="Brummell D.A."/>
            <person name="Schwinn K.E."/>
            <person name="Catanach A."/>
            <person name="Fullerton C."/>
            <person name="Li D."/>
            <person name="Meiyalaghan S."/>
            <person name="Nieuwenhuizen N."/>
            <person name="Read N."/>
            <person name="Prakash R."/>
            <person name="Hunter D."/>
            <person name="Zhang H."/>
            <person name="McKenzie M."/>
            <person name="Knabel M."/>
            <person name="Harris A."/>
            <person name="Allan A.C."/>
            <person name="Gleave A."/>
            <person name="Chen A."/>
            <person name="Janssen B.J."/>
            <person name="Plunkett B."/>
            <person name="Ampomah-Dwamena C."/>
            <person name="Voogd C."/>
            <person name="Leif D."/>
            <person name="Lafferty D."/>
            <person name="Souleyre E.J.F."/>
            <person name="Varkonyi-Gasic E."/>
            <person name="Gambi F."/>
            <person name="Hanley J."/>
            <person name="Yao J.L."/>
            <person name="Cheung J."/>
            <person name="David K.M."/>
            <person name="Warren B."/>
            <person name="Marsh K."/>
            <person name="Snowden K.C."/>
            <person name="Lin-Wang K."/>
            <person name="Brian L."/>
            <person name="Martinez-Sanchez M."/>
            <person name="Wang M."/>
            <person name="Ileperuma N."/>
            <person name="Macnee N."/>
            <person name="Campin R."/>
            <person name="McAtee P."/>
            <person name="Drummond R.S.M."/>
            <person name="Espley R.V."/>
            <person name="Ireland H.S."/>
            <person name="Wu R."/>
            <person name="Atkinson R.G."/>
            <person name="Karunairetnam S."/>
            <person name="Bulley S."/>
            <person name="Chunkath S."/>
            <person name="Hanley Z."/>
            <person name="Storey R."/>
            <person name="Thrimawithana A.H."/>
            <person name="Thomson S."/>
            <person name="David C."/>
            <person name="Testolin R."/>
            <person name="Huang H."/>
            <person name="Hellens R.P."/>
            <person name="Schaffer R.J."/>
        </authorList>
    </citation>
    <scope>NUCLEOTIDE SEQUENCE [LARGE SCALE GENOMIC DNA]</scope>
    <source>
        <strain evidence="4">cv. Red5</strain>
    </source>
</reference>
<feature type="compositionally biased region" description="Polar residues" evidence="1">
    <location>
        <begin position="85"/>
        <end position="100"/>
    </location>
</feature>
<feature type="region of interest" description="Disordered" evidence="1">
    <location>
        <begin position="1"/>
        <end position="30"/>
    </location>
</feature>
<comment type="caution">
    <text evidence="3">The sequence shown here is derived from an EMBL/GenBank/DDBJ whole genome shotgun (WGS) entry which is preliminary data.</text>
</comment>
<protein>
    <submittedName>
        <fullName evidence="3">GPI-anchored adhesin-like protein</fullName>
    </submittedName>
</protein>
<dbReference type="InParanoid" id="A0A2R6PJJ2"/>
<dbReference type="OMA" id="NRMLFLC"/>
<evidence type="ECO:0000256" key="2">
    <source>
        <dbReference type="SAM" id="Phobius"/>
    </source>
</evidence>
<dbReference type="FunCoup" id="A0A2R6PJJ2">
    <property type="interactions" value="2"/>
</dbReference>
<dbReference type="Gramene" id="PSR92495">
    <property type="protein sequence ID" value="PSR92495"/>
    <property type="gene ID" value="CEY00_Acc27113"/>
</dbReference>
<keyword evidence="4" id="KW-1185">Reference proteome</keyword>
<feature type="region of interest" description="Disordered" evidence="1">
    <location>
        <begin position="80"/>
        <end position="100"/>
    </location>
</feature>
<name>A0A2R6PJJ2_ACTCC</name>
<dbReference type="Proteomes" id="UP000241394">
    <property type="component" value="Chromosome LG24"/>
</dbReference>
<dbReference type="EMBL" id="NKQK01000024">
    <property type="protein sequence ID" value="PSR92495.1"/>
    <property type="molecule type" value="Genomic_DNA"/>
</dbReference>
<keyword evidence="2" id="KW-0472">Membrane</keyword>
<feature type="transmembrane region" description="Helical" evidence="2">
    <location>
        <begin position="187"/>
        <end position="205"/>
    </location>
</feature>
<sequence length="219" mass="24306">MKGFKLQTPKNDHQQANRKSKSIYDHTKKPQKISKKCLDSVFSLVSDNVSLESPKDSIEFASISEISDDHQLGESAESFIASPSPMLSPSSETVASSNLTPLSSTITSDSHFKNSESKDSDDIVAVEAEMVVNHLKQAQIQVMNSASTDLRSKKLLDALINVVIEEFNVLPEEKDQFAEIVAMKTRVVLVSFLLWILVVLVIFLFRPRVQSSFPEPPPT</sequence>
<keyword evidence="2" id="KW-0812">Transmembrane</keyword>
<organism evidence="3 4">
    <name type="scientific">Actinidia chinensis var. chinensis</name>
    <name type="common">Chinese soft-hair kiwi</name>
    <dbReference type="NCBI Taxonomy" id="1590841"/>
    <lineage>
        <taxon>Eukaryota</taxon>
        <taxon>Viridiplantae</taxon>
        <taxon>Streptophyta</taxon>
        <taxon>Embryophyta</taxon>
        <taxon>Tracheophyta</taxon>
        <taxon>Spermatophyta</taxon>
        <taxon>Magnoliopsida</taxon>
        <taxon>eudicotyledons</taxon>
        <taxon>Gunneridae</taxon>
        <taxon>Pentapetalae</taxon>
        <taxon>asterids</taxon>
        <taxon>Ericales</taxon>
        <taxon>Actinidiaceae</taxon>
        <taxon>Actinidia</taxon>
    </lineage>
</organism>
<keyword evidence="2" id="KW-1133">Transmembrane helix</keyword>
<gene>
    <name evidence="3" type="ORF">CEY00_Acc27113</name>
</gene>